<dbReference type="GO" id="GO:0003676">
    <property type="term" value="F:nucleic acid binding"/>
    <property type="evidence" value="ECO:0007669"/>
    <property type="project" value="InterPro"/>
</dbReference>
<dbReference type="AlphaFoldDB" id="A0A418EWV6"/>
<gene>
    <name evidence="2" type="ORF">DYB37_010112</name>
</gene>
<sequence length="247" mass="28808">MRAKTRSGQANLEQGEAALAEFSQRIQRLIQDKNITELYNADQTGINFECIPKHTINSLGAKTVWIRCSGHEKDRMTAMVIGDTKGTKYPLFLVLKSRASRIKARVVENLTQRNGFGPLVWPEIEELHERRPSRCYSNPTVWWNSEISKHFLDYHFGHHKGKSLHVILLLWDDFSPHFSEDVIERTKSLNVVLEKIPPTFTWISQLAEVAWMKPLKEAMRLQWVTYMRREIQDQDRTTDITTKESML</sequence>
<reference evidence="2 3" key="1">
    <citation type="submission" date="2018-08" db="EMBL/GenBank/DDBJ databases">
        <title>Aphanomyces genome sequencing and annotation.</title>
        <authorList>
            <person name="Minardi D."/>
            <person name="Oidtmann B."/>
            <person name="Van Der Giezen M."/>
            <person name="Studholme D.J."/>
        </authorList>
    </citation>
    <scope>NUCLEOTIDE SEQUENCE [LARGE SCALE GENOMIC DNA]</scope>
    <source>
        <strain evidence="2 3">Da</strain>
    </source>
</reference>
<dbReference type="InterPro" id="IPR004875">
    <property type="entry name" value="DDE_SF_endonuclease_dom"/>
</dbReference>
<dbReference type="EMBL" id="QUTH01003308">
    <property type="protein sequence ID" value="RHZ20296.1"/>
    <property type="molecule type" value="Genomic_DNA"/>
</dbReference>
<evidence type="ECO:0000313" key="2">
    <source>
        <dbReference type="EMBL" id="RHZ20296.1"/>
    </source>
</evidence>
<feature type="domain" description="DDE-1" evidence="1">
    <location>
        <begin position="74"/>
        <end position="238"/>
    </location>
</feature>
<dbReference type="VEuPathDB" id="FungiDB:H257_13885"/>
<comment type="caution">
    <text evidence="2">The sequence shown here is derived from an EMBL/GenBank/DDBJ whole genome shotgun (WGS) entry which is preliminary data.</text>
</comment>
<dbReference type="Proteomes" id="UP000285430">
    <property type="component" value="Unassembled WGS sequence"/>
</dbReference>
<organism evidence="2 3">
    <name type="scientific">Aphanomyces astaci</name>
    <name type="common">Crayfish plague agent</name>
    <dbReference type="NCBI Taxonomy" id="112090"/>
    <lineage>
        <taxon>Eukaryota</taxon>
        <taxon>Sar</taxon>
        <taxon>Stramenopiles</taxon>
        <taxon>Oomycota</taxon>
        <taxon>Saprolegniomycetes</taxon>
        <taxon>Saprolegniales</taxon>
        <taxon>Verrucalvaceae</taxon>
        <taxon>Aphanomyces</taxon>
    </lineage>
</organism>
<protein>
    <recommendedName>
        <fullName evidence="1">DDE-1 domain-containing protein</fullName>
    </recommendedName>
</protein>
<evidence type="ECO:0000259" key="1">
    <source>
        <dbReference type="Pfam" id="PF03184"/>
    </source>
</evidence>
<accession>A0A418EWV6</accession>
<dbReference type="Pfam" id="PF03184">
    <property type="entry name" value="DDE_1"/>
    <property type="match status" value="1"/>
</dbReference>
<proteinExistence type="predicted"/>
<evidence type="ECO:0000313" key="3">
    <source>
        <dbReference type="Proteomes" id="UP000285430"/>
    </source>
</evidence>
<name>A0A418EWV6_APHAT</name>